<feature type="transmembrane region" description="Helical" evidence="1">
    <location>
        <begin position="83"/>
        <end position="107"/>
    </location>
</feature>
<reference evidence="2 3" key="1">
    <citation type="submission" date="2017-11" db="EMBL/GenBank/DDBJ databases">
        <title>Infants hospitalized years apart are colonized by the same room-sourced microbial strains.</title>
        <authorList>
            <person name="Brooks B."/>
            <person name="Olm M.R."/>
            <person name="Firek B.A."/>
            <person name="Baker R."/>
            <person name="Thomas B.C."/>
            <person name="Morowitz M.J."/>
            <person name="Banfield J.F."/>
        </authorList>
    </citation>
    <scope>NUCLEOTIDE SEQUENCE [LARGE SCALE GENOMIC DNA]</scope>
    <source>
        <strain evidence="2">S2_009_000_R2_76</strain>
    </source>
</reference>
<keyword evidence="1" id="KW-1133">Transmembrane helix</keyword>
<feature type="transmembrane region" description="Helical" evidence="1">
    <location>
        <begin position="12"/>
        <end position="34"/>
    </location>
</feature>
<dbReference type="Proteomes" id="UP000249645">
    <property type="component" value="Unassembled WGS sequence"/>
</dbReference>
<organism evidence="2 3">
    <name type="scientific">Pseudopedobacter saltans</name>
    <dbReference type="NCBI Taxonomy" id="151895"/>
    <lineage>
        <taxon>Bacteria</taxon>
        <taxon>Pseudomonadati</taxon>
        <taxon>Bacteroidota</taxon>
        <taxon>Sphingobacteriia</taxon>
        <taxon>Sphingobacteriales</taxon>
        <taxon>Sphingobacteriaceae</taxon>
        <taxon>Pseudopedobacter</taxon>
    </lineage>
</organism>
<evidence type="ECO:0000313" key="3">
    <source>
        <dbReference type="Proteomes" id="UP000249645"/>
    </source>
</evidence>
<gene>
    <name evidence="2" type="ORF">DI598_03780</name>
</gene>
<evidence type="ECO:0000313" key="2">
    <source>
        <dbReference type="EMBL" id="PZP51186.1"/>
    </source>
</evidence>
<evidence type="ECO:0000256" key="1">
    <source>
        <dbReference type="SAM" id="Phobius"/>
    </source>
</evidence>
<protein>
    <submittedName>
        <fullName evidence="2">Uncharacterized protein</fullName>
    </submittedName>
</protein>
<feature type="transmembrane region" description="Helical" evidence="1">
    <location>
        <begin position="113"/>
        <end position="136"/>
    </location>
</feature>
<proteinExistence type="predicted"/>
<sequence length="201" mass="23443">MRKFLMLKHWQLFALFMGLPIIFQFVTIGSVVFSGDPTTMFYFFPIMMIIIIGLCFGWFYALGTSLYKKLPAGAKMNLTCFKIFLLITVVYLIFFSVFVGTMCYNLLNNKEPNLIIFALIIPLHLFSMFCVIYCTYFNARALKTVELQRAVTFNDFVGEFFLFWLFPVGIWFIQPRINKLFDVKLNNNDNQILEVGIEQLG</sequence>
<feature type="transmembrane region" description="Helical" evidence="1">
    <location>
        <begin position="156"/>
        <end position="174"/>
    </location>
</feature>
<dbReference type="EMBL" id="QFOI01000039">
    <property type="protein sequence ID" value="PZP51186.1"/>
    <property type="molecule type" value="Genomic_DNA"/>
</dbReference>
<accession>A0A2W5GZE3</accession>
<dbReference type="AlphaFoldDB" id="A0A2W5GZE3"/>
<name>A0A2W5GZE3_9SPHI</name>
<comment type="caution">
    <text evidence="2">The sequence shown here is derived from an EMBL/GenBank/DDBJ whole genome shotgun (WGS) entry which is preliminary data.</text>
</comment>
<keyword evidence="1" id="KW-0472">Membrane</keyword>
<feature type="transmembrane region" description="Helical" evidence="1">
    <location>
        <begin position="40"/>
        <end position="62"/>
    </location>
</feature>
<keyword evidence="1" id="KW-0812">Transmembrane</keyword>